<evidence type="ECO:0000256" key="2">
    <source>
        <dbReference type="PROSITE-ProRule" id="PRU00335"/>
    </source>
</evidence>
<dbReference type="Pfam" id="PF00440">
    <property type="entry name" value="TetR_N"/>
    <property type="match status" value="1"/>
</dbReference>
<evidence type="ECO:0000313" key="5">
    <source>
        <dbReference type="EMBL" id="QEU11923.1"/>
    </source>
</evidence>
<dbReference type="PROSITE" id="PS50977">
    <property type="entry name" value="HTH_TETR_2"/>
    <property type="match status" value="1"/>
</dbReference>
<gene>
    <name evidence="5" type="ORF">FOB48_06160</name>
</gene>
<feature type="domain" description="HTH tetR-type" evidence="4">
    <location>
        <begin position="17"/>
        <end position="77"/>
    </location>
</feature>
<dbReference type="InterPro" id="IPR050109">
    <property type="entry name" value="HTH-type_TetR-like_transc_reg"/>
</dbReference>
<name>A0ABX6A3Z4_9MICO</name>
<dbReference type="InterPro" id="IPR001647">
    <property type="entry name" value="HTH_TetR"/>
</dbReference>
<dbReference type="PANTHER" id="PTHR30055">
    <property type="entry name" value="HTH-TYPE TRANSCRIPTIONAL REGULATOR RUTR"/>
    <property type="match status" value="1"/>
</dbReference>
<keyword evidence="1 2" id="KW-0238">DNA-binding</keyword>
<reference evidence="5 6" key="1">
    <citation type="submission" date="2019-09" db="EMBL/GenBank/DDBJ databases">
        <title>FDA dAtabase for Regulatory Grade micrObial Sequences (FDA-ARGOS): Supporting development and validation of Infectious Disease Dx tests.</title>
        <authorList>
            <person name="Sciortino C."/>
            <person name="Tallon L."/>
            <person name="Sadzewicz L."/>
            <person name="Vavikolanu K."/>
            <person name="Mehta A."/>
            <person name="Aluvathingal J."/>
            <person name="Nadendla S."/>
            <person name="Nandy P."/>
            <person name="Geyer C."/>
            <person name="Yan Y."/>
            <person name="Sichtig H."/>
        </authorList>
    </citation>
    <scope>NUCLEOTIDE SEQUENCE [LARGE SCALE GENOMIC DNA]</scope>
    <source>
        <strain evidence="5 6">FDAARGOS_640</strain>
    </source>
</reference>
<dbReference type="EMBL" id="CP044108">
    <property type="protein sequence ID" value="QEU11923.1"/>
    <property type="molecule type" value="Genomic_DNA"/>
</dbReference>
<dbReference type="PANTHER" id="PTHR30055:SF241">
    <property type="entry name" value="TRANSCRIPTIONAL REGULATORY PROTEIN"/>
    <property type="match status" value="1"/>
</dbReference>
<dbReference type="PRINTS" id="PR00455">
    <property type="entry name" value="HTHTETR"/>
</dbReference>
<dbReference type="Proteomes" id="UP000323865">
    <property type="component" value="Chromosome"/>
</dbReference>
<evidence type="ECO:0000259" key="4">
    <source>
        <dbReference type="PROSITE" id="PS50977"/>
    </source>
</evidence>
<dbReference type="Gene3D" id="1.10.357.10">
    <property type="entry name" value="Tetracycline Repressor, domain 2"/>
    <property type="match status" value="1"/>
</dbReference>
<sequence>MVDVTASESAQPARSKENTRRRLVDASIDVFTQKGVEGATVDDLTRAAGFTRGAFYSNFSSKDEAFWEAFTEVTTRALAATQPFPNAEDQGSGAPESAGEPDLLESLESLRPLGLAWYLMHTEAVSLSLQNIDARTHLGRERDRLITGIAQIFEELSARYPITLTVPAETLAETLLGVYLNRMVAELATGERLEEDTSRILEAILDAFVEGRGTHAPAMPWKQ</sequence>
<feature type="compositionally biased region" description="Polar residues" evidence="3">
    <location>
        <begin position="1"/>
        <end position="12"/>
    </location>
</feature>
<dbReference type="InterPro" id="IPR009057">
    <property type="entry name" value="Homeodomain-like_sf"/>
</dbReference>
<evidence type="ECO:0000313" key="6">
    <source>
        <dbReference type="Proteomes" id="UP000323865"/>
    </source>
</evidence>
<proteinExistence type="predicted"/>
<accession>A0ABX6A3Z4</accession>
<evidence type="ECO:0000256" key="1">
    <source>
        <dbReference type="ARBA" id="ARBA00023125"/>
    </source>
</evidence>
<feature type="DNA-binding region" description="H-T-H motif" evidence="2">
    <location>
        <begin position="40"/>
        <end position="59"/>
    </location>
</feature>
<organism evidence="5 6">
    <name type="scientific">Dermabacter vaginalis</name>
    <dbReference type="NCBI Taxonomy" id="1630135"/>
    <lineage>
        <taxon>Bacteria</taxon>
        <taxon>Bacillati</taxon>
        <taxon>Actinomycetota</taxon>
        <taxon>Actinomycetes</taxon>
        <taxon>Micrococcales</taxon>
        <taxon>Dermabacteraceae</taxon>
        <taxon>Dermabacter</taxon>
    </lineage>
</organism>
<dbReference type="SUPFAM" id="SSF46689">
    <property type="entry name" value="Homeodomain-like"/>
    <property type="match status" value="1"/>
</dbReference>
<feature type="region of interest" description="Disordered" evidence="3">
    <location>
        <begin position="1"/>
        <end position="20"/>
    </location>
</feature>
<keyword evidence="6" id="KW-1185">Reference proteome</keyword>
<protein>
    <submittedName>
        <fullName evidence="5">TetR/AcrR family transcriptional regulator</fullName>
    </submittedName>
</protein>
<evidence type="ECO:0000256" key="3">
    <source>
        <dbReference type="SAM" id="MobiDB-lite"/>
    </source>
</evidence>